<evidence type="ECO:0000313" key="2">
    <source>
        <dbReference type="EMBL" id="MDQ0544259.1"/>
    </source>
</evidence>
<protein>
    <submittedName>
        <fullName evidence="2">Uncharacterized protein</fullName>
    </submittedName>
</protein>
<feature type="region of interest" description="Disordered" evidence="1">
    <location>
        <begin position="1"/>
        <end position="20"/>
    </location>
</feature>
<dbReference type="RefSeq" id="WP_230365430.1">
    <property type="nucleotide sequence ID" value="NZ_JAJALK010000002.1"/>
</dbReference>
<dbReference type="EMBL" id="JAUSWL010000005">
    <property type="protein sequence ID" value="MDQ0544259.1"/>
    <property type="molecule type" value="Genomic_DNA"/>
</dbReference>
<sequence length="153" mass="15749">MQGSGGGNARRAGAAGSRPKACPALGVWRRCDPGDIAPATVAEVERSVAGAALLLHHPRWPEALRGDPAATVAAAVDVLRRHPPGTAAADLAMSGLLVHAARGDAAAALVLAHGLAALARRHPRPGALLDRAARWAPRWPGRPRGRPMPPERG</sequence>
<proteinExistence type="predicted"/>
<name>A0AAJ1WV32_9HYPH</name>
<gene>
    <name evidence="2" type="ORF">QO001_003193</name>
</gene>
<evidence type="ECO:0000256" key="1">
    <source>
        <dbReference type="SAM" id="MobiDB-lite"/>
    </source>
</evidence>
<comment type="caution">
    <text evidence="2">The sequence shown here is derived from an EMBL/GenBank/DDBJ whole genome shotgun (WGS) entry which is preliminary data.</text>
</comment>
<reference evidence="2" key="1">
    <citation type="submission" date="2023-07" db="EMBL/GenBank/DDBJ databases">
        <title>Genomic Encyclopedia of Type Strains, Phase IV (KMG-IV): sequencing the most valuable type-strain genomes for metagenomic binning, comparative biology and taxonomic classification.</title>
        <authorList>
            <person name="Goeker M."/>
        </authorList>
    </citation>
    <scope>NUCLEOTIDE SEQUENCE</scope>
    <source>
        <strain evidence="2">DSM 19569</strain>
    </source>
</reference>
<evidence type="ECO:0000313" key="3">
    <source>
        <dbReference type="Proteomes" id="UP001223420"/>
    </source>
</evidence>
<accession>A0AAJ1WV32</accession>
<feature type="compositionally biased region" description="Low complexity" evidence="1">
    <location>
        <begin position="9"/>
        <end position="18"/>
    </location>
</feature>
<dbReference type="Proteomes" id="UP001223420">
    <property type="component" value="Unassembled WGS sequence"/>
</dbReference>
<organism evidence="2 3">
    <name type="scientific">Methylobacterium brachiatum</name>
    <dbReference type="NCBI Taxonomy" id="269660"/>
    <lineage>
        <taxon>Bacteria</taxon>
        <taxon>Pseudomonadati</taxon>
        <taxon>Pseudomonadota</taxon>
        <taxon>Alphaproteobacteria</taxon>
        <taxon>Hyphomicrobiales</taxon>
        <taxon>Methylobacteriaceae</taxon>
        <taxon>Methylobacterium</taxon>
    </lineage>
</organism>
<dbReference type="AlphaFoldDB" id="A0AAJ1WV32"/>